<accession>A0ABR3EQC9</accession>
<dbReference type="EMBL" id="JBAHYK010002464">
    <property type="protein sequence ID" value="KAL0565012.1"/>
    <property type="molecule type" value="Genomic_DNA"/>
</dbReference>
<evidence type="ECO:0000313" key="2">
    <source>
        <dbReference type="Proteomes" id="UP001465976"/>
    </source>
</evidence>
<evidence type="ECO:0000313" key="1">
    <source>
        <dbReference type="EMBL" id="KAL0565012.1"/>
    </source>
</evidence>
<name>A0ABR3EQC9_9AGAR</name>
<dbReference type="Gene3D" id="6.10.140.2220">
    <property type="match status" value="1"/>
</dbReference>
<sequence length="435" mass="49172">MLDAQSMKTDAGTLKDGQILMELVTTVRRQRWDMPDAFIKTIIHQLDHLSSGSYRTLCYDVGFVNCFLRAPELRSAPLRSFIARDAIRWVGALLQRTVSSSSPTALLEIDLRAQIRVVIECLTFFSFCISADALFAIQVVDTGVLLSIFKARHLLIHDAINSPHDDTIASQSLRLFSTSAKISIYRSILIRLVPWVNRIQRRRMDVFDNQGVSVCQSVQKSWEHLKNVVSQRRARKKQAETLLVIEAEQQICENHECSNGGVVPVSSYYRCSDCKSHVYCSRTCYTSGRKAHKGVCAEIGRQIREGYFARLPRTLDFVFMRDQFLSDLHNLNARISRLFSEWAVKNTKAPIVWIDYNDFPFALEAQSIEDSTKRLNELGWKDPTACGLRFHMDSEVLGVHAGGISAVAVVPGMNSPEGKTFPLVVGIDYTWAVME</sequence>
<organism evidence="1 2">
    <name type="scientific">Marasmius crinis-equi</name>
    <dbReference type="NCBI Taxonomy" id="585013"/>
    <lineage>
        <taxon>Eukaryota</taxon>
        <taxon>Fungi</taxon>
        <taxon>Dikarya</taxon>
        <taxon>Basidiomycota</taxon>
        <taxon>Agaricomycotina</taxon>
        <taxon>Agaricomycetes</taxon>
        <taxon>Agaricomycetidae</taxon>
        <taxon>Agaricales</taxon>
        <taxon>Marasmiineae</taxon>
        <taxon>Marasmiaceae</taxon>
        <taxon>Marasmius</taxon>
    </lineage>
</organism>
<evidence type="ECO:0008006" key="3">
    <source>
        <dbReference type="Google" id="ProtNLM"/>
    </source>
</evidence>
<reference evidence="1 2" key="1">
    <citation type="submission" date="2024-02" db="EMBL/GenBank/DDBJ databases">
        <title>A draft genome for the cacao thread blight pathogen Marasmius crinis-equi.</title>
        <authorList>
            <person name="Cohen S.P."/>
            <person name="Baruah I.K."/>
            <person name="Amoako-Attah I."/>
            <person name="Bukari Y."/>
            <person name="Meinhardt L.W."/>
            <person name="Bailey B.A."/>
        </authorList>
    </citation>
    <scope>NUCLEOTIDE SEQUENCE [LARGE SCALE GENOMIC DNA]</scope>
    <source>
        <strain evidence="1 2">GH-76</strain>
    </source>
</reference>
<protein>
    <recommendedName>
        <fullName evidence="3">MYND-type domain-containing protein</fullName>
    </recommendedName>
</protein>
<dbReference type="SUPFAM" id="SSF144232">
    <property type="entry name" value="HIT/MYND zinc finger-like"/>
    <property type="match status" value="1"/>
</dbReference>
<comment type="caution">
    <text evidence="1">The sequence shown here is derived from an EMBL/GenBank/DDBJ whole genome shotgun (WGS) entry which is preliminary data.</text>
</comment>
<gene>
    <name evidence="1" type="ORF">V5O48_017019</name>
</gene>
<proteinExistence type="predicted"/>
<keyword evidence="2" id="KW-1185">Reference proteome</keyword>
<dbReference type="Proteomes" id="UP001465976">
    <property type="component" value="Unassembled WGS sequence"/>
</dbReference>